<evidence type="ECO:0000256" key="4">
    <source>
        <dbReference type="ARBA" id="ARBA00022989"/>
    </source>
</evidence>
<dbReference type="GO" id="GO:0050852">
    <property type="term" value="P:T cell receptor signaling pathway"/>
    <property type="evidence" value="ECO:0007669"/>
    <property type="project" value="TreeGrafter"/>
</dbReference>
<gene>
    <name evidence="12" type="primary">LOC115431521</name>
</gene>
<evidence type="ECO:0000313" key="12">
    <source>
        <dbReference type="Ensembl" id="ENSSORP00005008497.1"/>
    </source>
</evidence>
<evidence type="ECO:0000256" key="1">
    <source>
        <dbReference type="ARBA" id="ARBA00004479"/>
    </source>
</evidence>
<dbReference type="AlphaFoldDB" id="A0A672YVJ3"/>
<evidence type="ECO:0000256" key="10">
    <source>
        <dbReference type="SAM" id="Phobius"/>
    </source>
</evidence>
<keyword evidence="5 10" id="KW-0472">Membrane</keyword>
<keyword evidence="13" id="KW-1185">Reference proteome</keyword>
<keyword evidence="4 10" id="KW-1133">Transmembrane helix</keyword>
<proteinExistence type="predicted"/>
<dbReference type="Proteomes" id="UP000472271">
    <property type="component" value="Chromosome 2"/>
</dbReference>
<accession>A0A672YVJ3</accession>
<dbReference type="Ensembl" id="ENSSORT00005008794.1">
    <property type="protein sequence ID" value="ENSSORP00005008497.1"/>
    <property type="gene ID" value="ENSSORG00005004718.1"/>
</dbReference>
<dbReference type="InterPro" id="IPR013783">
    <property type="entry name" value="Ig-like_fold"/>
</dbReference>
<keyword evidence="7" id="KW-0325">Glycoprotein</keyword>
<keyword evidence="8" id="KW-0393">Immunoglobulin domain</keyword>
<dbReference type="InterPro" id="IPR040216">
    <property type="entry name" value="CTLA4/CD28"/>
</dbReference>
<keyword evidence="6" id="KW-1015">Disulfide bond</keyword>
<protein>
    <submittedName>
        <fullName evidence="12">T-cell-specific surface glycoprotein CD28-like</fullName>
    </submittedName>
</protein>
<evidence type="ECO:0000313" key="13">
    <source>
        <dbReference type="Proteomes" id="UP000472271"/>
    </source>
</evidence>
<evidence type="ECO:0000256" key="9">
    <source>
        <dbReference type="SAM" id="MobiDB-lite"/>
    </source>
</evidence>
<feature type="chain" id="PRO_5025511772" evidence="11">
    <location>
        <begin position="19"/>
        <end position="217"/>
    </location>
</feature>
<evidence type="ECO:0000256" key="2">
    <source>
        <dbReference type="ARBA" id="ARBA00022692"/>
    </source>
</evidence>
<reference evidence="12" key="1">
    <citation type="submission" date="2019-06" db="EMBL/GenBank/DDBJ databases">
        <authorList>
            <consortium name="Wellcome Sanger Institute Data Sharing"/>
        </authorList>
    </citation>
    <scope>NUCLEOTIDE SEQUENCE [LARGE SCALE GENOMIC DNA]</scope>
</reference>
<feature type="transmembrane region" description="Helical" evidence="10">
    <location>
        <begin position="156"/>
        <end position="181"/>
    </location>
</feature>
<reference evidence="12" key="3">
    <citation type="submission" date="2025-09" db="UniProtKB">
        <authorList>
            <consortium name="Ensembl"/>
        </authorList>
    </citation>
    <scope>IDENTIFICATION</scope>
</reference>
<dbReference type="GO" id="GO:0042129">
    <property type="term" value="P:regulation of T cell proliferation"/>
    <property type="evidence" value="ECO:0007669"/>
    <property type="project" value="InterPro"/>
</dbReference>
<feature type="region of interest" description="Disordered" evidence="9">
    <location>
        <begin position="191"/>
        <end position="217"/>
    </location>
</feature>
<organism evidence="12 13">
    <name type="scientific">Sphaeramia orbicularis</name>
    <name type="common">orbiculate cardinalfish</name>
    <dbReference type="NCBI Taxonomy" id="375764"/>
    <lineage>
        <taxon>Eukaryota</taxon>
        <taxon>Metazoa</taxon>
        <taxon>Chordata</taxon>
        <taxon>Craniata</taxon>
        <taxon>Vertebrata</taxon>
        <taxon>Euteleostomi</taxon>
        <taxon>Actinopterygii</taxon>
        <taxon>Neopterygii</taxon>
        <taxon>Teleostei</taxon>
        <taxon>Neoteleostei</taxon>
        <taxon>Acanthomorphata</taxon>
        <taxon>Gobiaria</taxon>
        <taxon>Kurtiformes</taxon>
        <taxon>Apogonoidei</taxon>
        <taxon>Apogonidae</taxon>
        <taxon>Apogoninae</taxon>
        <taxon>Sphaeramia</taxon>
    </lineage>
</organism>
<dbReference type="GeneID" id="115431521"/>
<evidence type="ECO:0000256" key="3">
    <source>
        <dbReference type="ARBA" id="ARBA00022729"/>
    </source>
</evidence>
<dbReference type="Gene3D" id="2.60.40.10">
    <property type="entry name" value="Immunoglobulins"/>
    <property type="match status" value="1"/>
</dbReference>
<keyword evidence="2 10" id="KW-0812">Transmembrane</keyword>
<dbReference type="PANTHER" id="PTHR11494:SF9">
    <property type="entry name" value="SI:DKEY-1H24.6"/>
    <property type="match status" value="1"/>
</dbReference>
<name>A0A672YVJ3_9TELE</name>
<keyword evidence="3 11" id="KW-0732">Signal</keyword>
<evidence type="ECO:0000256" key="11">
    <source>
        <dbReference type="SAM" id="SignalP"/>
    </source>
</evidence>
<comment type="subcellular location">
    <subcellularLocation>
        <location evidence="1">Membrane</location>
        <topology evidence="1">Single-pass type I membrane protein</topology>
    </subcellularLocation>
</comment>
<evidence type="ECO:0000256" key="5">
    <source>
        <dbReference type="ARBA" id="ARBA00023136"/>
    </source>
</evidence>
<reference evidence="12" key="2">
    <citation type="submission" date="2025-08" db="UniProtKB">
        <authorList>
            <consortium name="Ensembl"/>
        </authorList>
    </citation>
    <scope>IDENTIFICATION</scope>
</reference>
<dbReference type="PANTHER" id="PTHR11494">
    <property type="entry name" value="CYTOTOXIC T-LYMPHOCYTE PROTEIN"/>
    <property type="match status" value="1"/>
</dbReference>
<dbReference type="OrthoDB" id="8654606at2759"/>
<feature type="signal peptide" evidence="11">
    <location>
        <begin position="1"/>
        <end position="18"/>
    </location>
</feature>
<dbReference type="GO" id="GO:0009897">
    <property type="term" value="C:external side of plasma membrane"/>
    <property type="evidence" value="ECO:0007669"/>
    <property type="project" value="TreeGrafter"/>
</dbReference>
<evidence type="ECO:0000256" key="6">
    <source>
        <dbReference type="ARBA" id="ARBA00023157"/>
    </source>
</evidence>
<sequence length="217" mass="24451">MSVYWMANILLGIMFCQARQGLSICNCNDHLITVCAAPRETVHVPCPYLGDKDLMFNLIKNEDVISNCVFSSTNKTLNCDHKLSSDIIVSENQTGFNLTVTNASSHGIYKCDSQSTFPPPVEKATGPSKILVLVQGHQCLRKTEEVHKSHKMDLSLVWITVTAFLCTYSLIVSIIAVVNWVKLKRSDSYSDYMNTKPRPSKERKKRRGIQTPTPRHF</sequence>
<dbReference type="RefSeq" id="XP_030007793.1">
    <property type="nucleotide sequence ID" value="XM_030151933.1"/>
</dbReference>
<evidence type="ECO:0000256" key="7">
    <source>
        <dbReference type="ARBA" id="ARBA00023180"/>
    </source>
</evidence>
<dbReference type="InParanoid" id="A0A672YVJ3"/>
<evidence type="ECO:0000256" key="8">
    <source>
        <dbReference type="ARBA" id="ARBA00023319"/>
    </source>
</evidence>